<dbReference type="EMBL" id="CM016560">
    <property type="protein sequence ID" value="TKV94928.1"/>
    <property type="molecule type" value="Genomic_DNA"/>
</dbReference>
<protein>
    <submittedName>
        <fullName evidence="1">Uncharacterized protein</fullName>
    </submittedName>
</protein>
<name>A0A4U6T3C0_SETVI</name>
<sequence length="163" mass="18023">MDAPPGGTSDWLRRQEGPQIGCATVHLLHLPQKAKTPWQGRLLMRVRRLPANAPLTPQLHDRRRRVWSTAVLTALLQNTSPRLVETPPDASVASERATGCVTASEAALRRSLAGALRHLPNGGLQFQVVPKHRLARGVVAQLAQTPQDRRTRNLLVTETPLRR</sequence>
<gene>
    <name evidence="1" type="ORF">SEVIR_9G328050v2</name>
</gene>
<accession>A0A4U6T3C0</accession>
<organism evidence="1 2">
    <name type="scientific">Setaria viridis</name>
    <name type="common">Green bristlegrass</name>
    <name type="synonym">Setaria italica subsp. viridis</name>
    <dbReference type="NCBI Taxonomy" id="4556"/>
    <lineage>
        <taxon>Eukaryota</taxon>
        <taxon>Viridiplantae</taxon>
        <taxon>Streptophyta</taxon>
        <taxon>Embryophyta</taxon>
        <taxon>Tracheophyta</taxon>
        <taxon>Spermatophyta</taxon>
        <taxon>Magnoliopsida</taxon>
        <taxon>Liliopsida</taxon>
        <taxon>Poales</taxon>
        <taxon>Poaceae</taxon>
        <taxon>PACMAD clade</taxon>
        <taxon>Panicoideae</taxon>
        <taxon>Panicodae</taxon>
        <taxon>Paniceae</taxon>
        <taxon>Cenchrinae</taxon>
        <taxon>Setaria</taxon>
    </lineage>
</organism>
<reference evidence="1" key="1">
    <citation type="submission" date="2019-03" db="EMBL/GenBank/DDBJ databases">
        <title>WGS assembly of Setaria viridis.</title>
        <authorList>
            <person name="Huang P."/>
            <person name="Jenkins J."/>
            <person name="Grimwood J."/>
            <person name="Barry K."/>
            <person name="Healey A."/>
            <person name="Mamidi S."/>
            <person name="Sreedasyam A."/>
            <person name="Shu S."/>
            <person name="Feldman M."/>
            <person name="Wu J."/>
            <person name="Yu Y."/>
            <person name="Chen C."/>
            <person name="Johnson J."/>
            <person name="Rokhsar D."/>
            <person name="Baxter I."/>
            <person name="Schmutz J."/>
            <person name="Brutnell T."/>
            <person name="Kellogg E."/>
        </authorList>
    </citation>
    <scope>NUCLEOTIDE SEQUENCE [LARGE SCALE GENOMIC DNA]</scope>
</reference>
<evidence type="ECO:0000313" key="1">
    <source>
        <dbReference type="EMBL" id="TKV94928.1"/>
    </source>
</evidence>
<proteinExistence type="predicted"/>
<dbReference type="Proteomes" id="UP000298652">
    <property type="component" value="Chromosome 9"/>
</dbReference>
<keyword evidence="2" id="KW-1185">Reference proteome</keyword>
<dbReference type="Gramene" id="TKV94928">
    <property type="protein sequence ID" value="TKV94928"/>
    <property type="gene ID" value="SEVIR_9G328050v2"/>
</dbReference>
<dbReference type="AlphaFoldDB" id="A0A4U6T3C0"/>
<evidence type="ECO:0000313" key="2">
    <source>
        <dbReference type="Proteomes" id="UP000298652"/>
    </source>
</evidence>